<dbReference type="Pfam" id="PF12867">
    <property type="entry name" value="DinB_2"/>
    <property type="match status" value="1"/>
</dbReference>
<sequence>MTEVSDASHSGLDVSAVSLTDARLGEVDVNRASLWRVRLRGAWIHEVEIDGYVGDLRINGVDVGPLIEAELDRRHPHRAAMRPDDVAGFREAWDILESLWAGTVDRARALPPELLHEQVDGEWSFVQTLRHLLFATDIWVRRAILGDPAPWHPLSLPFDEMEPDPGVPWDRAARPDLDEVLALRADRRATVRRVIEGLTEEALAGRTEPVDGPGYPPADSYPVAECLGTVLTEEWQHRLYAERDLDVLEGRLTR</sequence>
<gene>
    <name evidence="2" type="ORF">GCM10017577_37440</name>
</gene>
<dbReference type="Proteomes" id="UP001143463">
    <property type="component" value="Unassembled WGS sequence"/>
</dbReference>
<dbReference type="EMBL" id="BSFQ01000015">
    <property type="protein sequence ID" value="GLL12603.1"/>
    <property type="molecule type" value="Genomic_DNA"/>
</dbReference>
<dbReference type="AlphaFoldDB" id="A0A9W6L3Y6"/>
<name>A0A9W6L3Y6_9PSEU</name>
<accession>A0A9W6L3Y6</accession>
<protein>
    <recommendedName>
        <fullName evidence="1">DinB-like domain-containing protein</fullName>
    </recommendedName>
</protein>
<evidence type="ECO:0000259" key="1">
    <source>
        <dbReference type="Pfam" id="PF12867"/>
    </source>
</evidence>
<dbReference type="RefSeq" id="WP_037047712.1">
    <property type="nucleotide sequence ID" value="NZ_BAAAUZ010000073.1"/>
</dbReference>
<reference evidence="2" key="1">
    <citation type="journal article" date="2014" name="Int. J. Syst. Evol. Microbiol.">
        <title>Complete genome sequence of Corynebacterium casei LMG S-19264T (=DSM 44701T), isolated from a smear-ripened cheese.</title>
        <authorList>
            <consortium name="US DOE Joint Genome Institute (JGI-PGF)"/>
            <person name="Walter F."/>
            <person name="Albersmeier A."/>
            <person name="Kalinowski J."/>
            <person name="Ruckert C."/>
        </authorList>
    </citation>
    <scope>NUCLEOTIDE SEQUENCE</scope>
    <source>
        <strain evidence="2">VKM Ac-1069</strain>
    </source>
</reference>
<dbReference type="InterPro" id="IPR024775">
    <property type="entry name" value="DinB-like"/>
</dbReference>
<proteinExistence type="predicted"/>
<evidence type="ECO:0000313" key="2">
    <source>
        <dbReference type="EMBL" id="GLL12603.1"/>
    </source>
</evidence>
<organism evidence="2 3">
    <name type="scientific">Pseudonocardia halophobica</name>
    <dbReference type="NCBI Taxonomy" id="29401"/>
    <lineage>
        <taxon>Bacteria</taxon>
        <taxon>Bacillati</taxon>
        <taxon>Actinomycetota</taxon>
        <taxon>Actinomycetes</taxon>
        <taxon>Pseudonocardiales</taxon>
        <taxon>Pseudonocardiaceae</taxon>
        <taxon>Pseudonocardia</taxon>
    </lineage>
</organism>
<comment type="caution">
    <text evidence="2">The sequence shown here is derived from an EMBL/GenBank/DDBJ whole genome shotgun (WGS) entry which is preliminary data.</text>
</comment>
<keyword evidence="3" id="KW-1185">Reference proteome</keyword>
<dbReference type="SUPFAM" id="SSF109854">
    <property type="entry name" value="DinB/YfiT-like putative metalloenzymes"/>
    <property type="match status" value="1"/>
</dbReference>
<feature type="domain" description="DinB-like" evidence="1">
    <location>
        <begin position="96"/>
        <end position="240"/>
    </location>
</feature>
<dbReference type="Gene3D" id="1.20.120.450">
    <property type="entry name" value="dinb family like domain"/>
    <property type="match status" value="1"/>
</dbReference>
<evidence type="ECO:0000313" key="3">
    <source>
        <dbReference type="Proteomes" id="UP001143463"/>
    </source>
</evidence>
<reference evidence="2" key="2">
    <citation type="submission" date="2023-01" db="EMBL/GenBank/DDBJ databases">
        <authorList>
            <person name="Sun Q."/>
            <person name="Evtushenko L."/>
        </authorList>
    </citation>
    <scope>NUCLEOTIDE SEQUENCE</scope>
    <source>
        <strain evidence="2">VKM Ac-1069</strain>
    </source>
</reference>
<dbReference type="InterPro" id="IPR034660">
    <property type="entry name" value="DinB/YfiT-like"/>
</dbReference>